<sequence length="91" mass="9875">MQDAAILNRNFLLQAREAAKKPEGGLTTGLSPTMLKRIGDMTNAEIEQFSQLLPITMFTLRVDPAALDRILETSKTKPAAAASYLVSALAR</sequence>
<dbReference type="AlphaFoldDB" id="A0A420S4Z8"/>
<dbReference type="EMBL" id="MRDB01000102">
    <property type="protein sequence ID" value="RKL24344.1"/>
    <property type="molecule type" value="Genomic_DNA"/>
</dbReference>
<name>A0A420S4Z8_GIBIN</name>
<evidence type="ECO:0000313" key="1">
    <source>
        <dbReference type="EMBL" id="RKL24344.1"/>
    </source>
</evidence>
<gene>
    <name evidence="1" type="ORF">BFJ72_g14316</name>
</gene>
<organism evidence="1 2">
    <name type="scientific">Gibberella intermedia</name>
    <name type="common">Bulb rot disease fungus</name>
    <name type="synonym">Fusarium proliferatum</name>
    <dbReference type="NCBI Taxonomy" id="948311"/>
    <lineage>
        <taxon>Eukaryota</taxon>
        <taxon>Fungi</taxon>
        <taxon>Dikarya</taxon>
        <taxon>Ascomycota</taxon>
        <taxon>Pezizomycotina</taxon>
        <taxon>Sordariomycetes</taxon>
        <taxon>Hypocreomycetidae</taxon>
        <taxon>Hypocreales</taxon>
        <taxon>Nectriaceae</taxon>
        <taxon>Fusarium</taxon>
        <taxon>Fusarium fujikuroi species complex</taxon>
    </lineage>
</organism>
<proteinExistence type="predicted"/>
<accession>A0A420S4Z8</accession>
<protein>
    <submittedName>
        <fullName evidence="1">Uncharacterized protein</fullName>
    </submittedName>
</protein>
<comment type="caution">
    <text evidence="1">The sequence shown here is derived from an EMBL/GenBank/DDBJ whole genome shotgun (WGS) entry which is preliminary data.</text>
</comment>
<dbReference type="Proteomes" id="UP000283569">
    <property type="component" value="Unassembled WGS sequence"/>
</dbReference>
<evidence type="ECO:0000313" key="2">
    <source>
        <dbReference type="Proteomes" id="UP000283569"/>
    </source>
</evidence>
<reference evidence="1 2" key="1">
    <citation type="journal article" date="2018" name="Sci. Rep.">
        <title>Characterisation of pathogen-specific regions and novel effector candidates in Fusarium oxysporum f. sp. cepae.</title>
        <authorList>
            <person name="Armitage A.D."/>
            <person name="Taylor A."/>
            <person name="Sobczyk M.K."/>
            <person name="Baxter L."/>
            <person name="Greenfield B.P."/>
            <person name="Bates H.J."/>
            <person name="Wilson F."/>
            <person name="Jackson A.C."/>
            <person name="Ott S."/>
            <person name="Harrison R.J."/>
            <person name="Clarkson J.P."/>
        </authorList>
    </citation>
    <scope>NUCLEOTIDE SEQUENCE [LARGE SCALE GENOMIC DNA]</scope>
    <source>
        <strain evidence="1 2">Fp_A8</strain>
    </source>
</reference>